<sequence length="147" mass="16229">MFKITSFFLGVFMISIVAVPAFAAVSPSETDQDQTDVALCVENAVRAREAVLGEAINTQTQSILDAYGKRQTALVDLYDDTDMSAKNLQKEVKKIWNAFRTSTKNTAKEWKKAKGDAWKTFKADIKECNDKTNRSDGSFMGSEIAGS</sequence>
<name>A0A1F7V721_9BACT</name>
<organism evidence="2 3">
    <name type="scientific">Candidatus Uhrbacteria bacterium RIFCSPLOWO2_02_FULL_48_18</name>
    <dbReference type="NCBI Taxonomy" id="1802408"/>
    <lineage>
        <taxon>Bacteria</taxon>
        <taxon>Candidatus Uhriibacteriota</taxon>
    </lineage>
</organism>
<accession>A0A1F7V721</accession>
<evidence type="ECO:0008006" key="4">
    <source>
        <dbReference type="Google" id="ProtNLM"/>
    </source>
</evidence>
<dbReference type="Proteomes" id="UP000176593">
    <property type="component" value="Unassembled WGS sequence"/>
</dbReference>
<dbReference type="EMBL" id="MGEQ01000010">
    <property type="protein sequence ID" value="OGL86342.1"/>
    <property type="molecule type" value="Genomic_DNA"/>
</dbReference>
<evidence type="ECO:0000256" key="1">
    <source>
        <dbReference type="SAM" id="SignalP"/>
    </source>
</evidence>
<comment type="caution">
    <text evidence="2">The sequence shown here is derived from an EMBL/GenBank/DDBJ whole genome shotgun (WGS) entry which is preliminary data.</text>
</comment>
<evidence type="ECO:0000313" key="2">
    <source>
        <dbReference type="EMBL" id="OGL86342.1"/>
    </source>
</evidence>
<gene>
    <name evidence="2" type="ORF">A3I41_02165</name>
</gene>
<evidence type="ECO:0000313" key="3">
    <source>
        <dbReference type="Proteomes" id="UP000176593"/>
    </source>
</evidence>
<protein>
    <recommendedName>
        <fullName evidence="4">Lysozyme inhibitor LprI N-terminal domain-containing protein</fullName>
    </recommendedName>
</protein>
<reference evidence="2 3" key="1">
    <citation type="journal article" date="2016" name="Nat. Commun.">
        <title>Thousands of microbial genomes shed light on interconnected biogeochemical processes in an aquifer system.</title>
        <authorList>
            <person name="Anantharaman K."/>
            <person name="Brown C.T."/>
            <person name="Hug L.A."/>
            <person name="Sharon I."/>
            <person name="Castelle C.J."/>
            <person name="Probst A.J."/>
            <person name="Thomas B.C."/>
            <person name="Singh A."/>
            <person name="Wilkins M.J."/>
            <person name="Karaoz U."/>
            <person name="Brodie E.L."/>
            <person name="Williams K.H."/>
            <person name="Hubbard S.S."/>
            <person name="Banfield J.F."/>
        </authorList>
    </citation>
    <scope>NUCLEOTIDE SEQUENCE [LARGE SCALE GENOMIC DNA]</scope>
</reference>
<feature type="signal peptide" evidence="1">
    <location>
        <begin position="1"/>
        <end position="23"/>
    </location>
</feature>
<feature type="chain" id="PRO_5009533176" description="Lysozyme inhibitor LprI N-terminal domain-containing protein" evidence="1">
    <location>
        <begin position="24"/>
        <end position="147"/>
    </location>
</feature>
<dbReference type="AlphaFoldDB" id="A0A1F7V721"/>
<keyword evidence="1" id="KW-0732">Signal</keyword>
<proteinExistence type="predicted"/>